<comment type="subcellular location">
    <subcellularLocation>
        <location evidence="1">Cell membrane</location>
        <topology evidence="1">Multi-pass membrane protein</topology>
    </subcellularLocation>
</comment>
<dbReference type="Pfam" id="PF04066">
    <property type="entry name" value="MrpF_PhaF"/>
    <property type="match status" value="1"/>
</dbReference>
<name>A0ABY8PR34_9BACT</name>
<proteinExistence type="inferred from homology"/>
<keyword evidence="5 8" id="KW-0812">Transmembrane</keyword>
<evidence type="ECO:0000256" key="8">
    <source>
        <dbReference type="SAM" id="Phobius"/>
    </source>
</evidence>
<evidence type="ECO:0000256" key="4">
    <source>
        <dbReference type="ARBA" id="ARBA00022475"/>
    </source>
</evidence>
<keyword evidence="7 8" id="KW-0472">Membrane</keyword>
<evidence type="ECO:0000256" key="1">
    <source>
        <dbReference type="ARBA" id="ARBA00004651"/>
    </source>
</evidence>
<organism evidence="9 10">
    <name type="scientific">Marinitoga aeolica</name>
    <dbReference type="NCBI Taxonomy" id="2809031"/>
    <lineage>
        <taxon>Bacteria</taxon>
        <taxon>Thermotogati</taxon>
        <taxon>Thermotogota</taxon>
        <taxon>Thermotogae</taxon>
        <taxon>Petrotogales</taxon>
        <taxon>Petrotogaceae</taxon>
        <taxon>Marinitoga</taxon>
    </lineage>
</organism>
<gene>
    <name evidence="9" type="ORF">JRV97_00490</name>
</gene>
<dbReference type="InterPro" id="IPR007208">
    <property type="entry name" value="MrpF/PhaF-like"/>
</dbReference>
<keyword evidence="6 8" id="KW-1133">Transmembrane helix</keyword>
<feature type="transmembrane region" description="Helical" evidence="8">
    <location>
        <begin position="6"/>
        <end position="24"/>
    </location>
</feature>
<evidence type="ECO:0000256" key="5">
    <source>
        <dbReference type="ARBA" id="ARBA00022692"/>
    </source>
</evidence>
<evidence type="ECO:0000256" key="3">
    <source>
        <dbReference type="ARBA" id="ARBA00022448"/>
    </source>
</evidence>
<evidence type="ECO:0000313" key="10">
    <source>
        <dbReference type="Proteomes" id="UP001232493"/>
    </source>
</evidence>
<keyword evidence="3" id="KW-0813">Transport</keyword>
<dbReference type="Proteomes" id="UP001232493">
    <property type="component" value="Chromosome"/>
</dbReference>
<dbReference type="PANTHER" id="PTHR34702">
    <property type="entry name" value="NA(+)/H(+) ANTIPORTER SUBUNIT F1"/>
    <property type="match status" value="1"/>
</dbReference>
<dbReference type="PANTHER" id="PTHR34702:SF1">
    <property type="entry name" value="NA(+)_H(+) ANTIPORTER SUBUNIT F"/>
    <property type="match status" value="1"/>
</dbReference>
<comment type="similarity">
    <text evidence="2">Belongs to the CPA3 antiporters (TC 2.A.63) subunit F family.</text>
</comment>
<evidence type="ECO:0000313" key="9">
    <source>
        <dbReference type="EMBL" id="WGS65066.1"/>
    </source>
</evidence>
<accession>A0ABY8PR34</accession>
<dbReference type="RefSeq" id="WP_280999189.1">
    <property type="nucleotide sequence ID" value="NZ_CP069362.1"/>
</dbReference>
<evidence type="ECO:0000256" key="2">
    <source>
        <dbReference type="ARBA" id="ARBA00009212"/>
    </source>
</evidence>
<keyword evidence="4" id="KW-1003">Cell membrane</keyword>
<evidence type="ECO:0000256" key="7">
    <source>
        <dbReference type="ARBA" id="ARBA00023136"/>
    </source>
</evidence>
<feature type="transmembrane region" description="Helical" evidence="8">
    <location>
        <begin position="56"/>
        <end position="79"/>
    </location>
</feature>
<evidence type="ECO:0000256" key="6">
    <source>
        <dbReference type="ARBA" id="ARBA00022989"/>
    </source>
</evidence>
<protein>
    <recommendedName>
        <fullName evidence="11">Multisubunit Na+/H+ antiporter, MnhF subunit</fullName>
    </recommendedName>
</protein>
<evidence type="ECO:0008006" key="11">
    <source>
        <dbReference type="Google" id="ProtNLM"/>
    </source>
</evidence>
<sequence length="84" mass="9580">MIYLILNILILLSLILMIIKLILGPTAWDRVLAFASMSSKISIISLVYAITKGFFVMIDIIIIFLVLNLWGIVIISRFLERGRK</sequence>
<reference evidence="9 10" key="1">
    <citation type="submission" date="2021-02" db="EMBL/GenBank/DDBJ databases">
        <title>Characterization of Marinitoga sp. nov. str. BP5-C20A.</title>
        <authorList>
            <person name="Erauso G."/>
            <person name="Postec A."/>
        </authorList>
    </citation>
    <scope>NUCLEOTIDE SEQUENCE [LARGE SCALE GENOMIC DNA]</scope>
    <source>
        <strain evidence="9 10">BP5-C20A</strain>
    </source>
</reference>
<keyword evidence="10" id="KW-1185">Reference proteome</keyword>
<dbReference type="EMBL" id="CP069362">
    <property type="protein sequence ID" value="WGS65066.1"/>
    <property type="molecule type" value="Genomic_DNA"/>
</dbReference>